<dbReference type="PANTHER" id="PTHR35936:SF17">
    <property type="entry name" value="ARGININE-BINDING EXTRACELLULAR PROTEIN ARTP"/>
    <property type="match status" value="1"/>
</dbReference>
<dbReference type="PANTHER" id="PTHR35936">
    <property type="entry name" value="MEMBRANE-BOUND LYTIC MUREIN TRANSGLYCOSYLASE F"/>
    <property type="match status" value="1"/>
</dbReference>
<keyword evidence="1" id="KW-0732">Signal</keyword>
<accession>A0A4V0P2B7</accession>
<evidence type="ECO:0000313" key="4">
    <source>
        <dbReference type="Proteomes" id="UP000291236"/>
    </source>
</evidence>
<dbReference type="Proteomes" id="UP000291236">
    <property type="component" value="Chromosome"/>
</dbReference>
<name>A0A4V0P2B7_FLUSA</name>
<proteinExistence type="predicted"/>
<gene>
    <name evidence="3" type="ORF">JCM31447_11080</name>
</gene>
<evidence type="ECO:0000313" key="3">
    <source>
        <dbReference type="EMBL" id="BBH52667.1"/>
    </source>
</evidence>
<reference evidence="3 4" key="1">
    <citation type="submission" date="2018-12" db="EMBL/GenBank/DDBJ databases">
        <title>Rubrispira sanarue gen. nov., sp., nov., a member of the order Silvanigrellales, isolated from a brackish lake in Hamamatsu Japan.</title>
        <authorList>
            <person name="Maejima Y."/>
            <person name="Iino T."/>
            <person name="Muraguchi Y."/>
            <person name="Fukuda K."/>
            <person name="Nojiri H."/>
            <person name="Ohkuma M."/>
            <person name="Moriuchi R."/>
            <person name="Dohra H."/>
            <person name="Kimbara K."/>
            <person name="Shintani M."/>
        </authorList>
    </citation>
    <scope>NUCLEOTIDE SEQUENCE [LARGE SCALE GENOMIC DNA]</scope>
    <source>
        <strain evidence="3 4">RF1110005</strain>
    </source>
</reference>
<evidence type="ECO:0000259" key="2">
    <source>
        <dbReference type="SMART" id="SM00062"/>
    </source>
</evidence>
<keyword evidence="4" id="KW-1185">Reference proteome</keyword>
<protein>
    <submittedName>
        <fullName evidence="3">Amino acid ABC transporter substrate-binding protein</fullName>
    </submittedName>
</protein>
<dbReference type="SMART" id="SM00062">
    <property type="entry name" value="PBPb"/>
    <property type="match status" value="1"/>
</dbReference>
<dbReference type="Gene3D" id="3.40.190.10">
    <property type="entry name" value="Periplasmic binding protein-like II"/>
    <property type="match status" value="2"/>
</dbReference>
<dbReference type="EMBL" id="AP019368">
    <property type="protein sequence ID" value="BBH52667.1"/>
    <property type="molecule type" value="Genomic_DNA"/>
</dbReference>
<dbReference type="SUPFAM" id="SSF53850">
    <property type="entry name" value="Periplasmic binding protein-like II"/>
    <property type="match status" value="1"/>
</dbReference>
<organism evidence="3 4">
    <name type="scientific">Fluviispira sanaruensis</name>
    <dbReference type="NCBI Taxonomy" id="2493639"/>
    <lineage>
        <taxon>Bacteria</taxon>
        <taxon>Pseudomonadati</taxon>
        <taxon>Bdellovibrionota</taxon>
        <taxon>Oligoflexia</taxon>
        <taxon>Silvanigrellales</taxon>
        <taxon>Silvanigrellaceae</taxon>
        <taxon>Fluviispira</taxon>
    </lineage>
</organism>
<sequence>MCTSAGYAPFEVKSSSGKWIGFDIRMFELFAKKLNVKLNMIDIRWEGVFPALLAGKCDFITGGMSITKEREKVISFSDPIYKSGNSLVISAKNKEKFKTLTDLDKEGVKIAVKTGNTADFFLKKVLKLAKIYRFDTNADLVTAVLENRTDAFAQDSIFSLMAEQEHKQKLHVLSDKINYEDLAVGIRKKDKSLLKEFNLFLSEWKKNGGYAEAVQYYLETDEWRAELKQK</sequence>
<feature type="domain" description="Solute-binding protein family 3/N-terminal" evidence="2">
    <location>
        <begin position="1"/>
        <end position="221"/>
    </location>
</feature>
<dbReference type="Pfam" id="PF00497">
    <property type="entry name" value="SBP_bac_3"/>
    <property type="match status" value="1"/>
</dbReference>
<dbReference type="AlphaFoldDB" id="A0A4V0P2B7"/>
<evidence type="ECO:0000256" key="1">
    <source>
        <dbReference type="ARBA" id="ARBA00022729"/>
    </source>
</evidence>
<dbReference type="InterPro" id="IPR001638">
    <property type="entry name" value="Solute-binding_3/MltF_N"/>
</dbReference>
<dbReference type="KEGG" id="sbf:JCM31447_11080"/>